<reference evidence="3 4" key="2">
    <citation type="journal article" date="2013" name="IMA Fungus">
        <title>IMA Genome-F 1: Ceratocystis fimbriata: Draft nuclear genome sequence for the plant pathogen, Ceratocystis fimbriata.</title>
        <authorList>
            <person name="Wilken P.M."/>
            <person name="Steenkamp E.T."/>
            <person name="Wingfield M.J."/>
            <person name="de Beer Z.W."/>
            <person name="Wingfield B.D."/>
        </authorList>
    </citation>
    <scope>NUCLEOTIDE SEQUENCE [LARGE SCALE GENOMIC DNA]</scope>
    <source>
        <strain evidence="3 4">CBS 114723</strain>
    </source>
</reference>
<sequence length="605" mass="65742">MGWANTIENQESLGQLINVLEATRTAKESKMSQSWVMIHQHHETVLTTSVRTPPASEAAHPSSPVNEDSLPERPSAPIPPGSSSIYGQSSSPCAQRKLHNKRSSLNFDPAEFSFMTGGTRLSYDGAATTRPHTIVAESDWITEPDSVPDPALRSSQRQSLRPILPVRPHCLAPSSTTGSGSRGSTYTPMTGTVLANSLSGDATSNRNLNSSLVATVATGSVPPVPKIPDDSELRARLASVQANLHLVSPGMLHKRLYNQRELTSPNTQNHVQSNTIRMIKPDMGISSSLYPFERERHKLTHPSLVPDDLCIIKNEYPQQANTEQPGSKLRQQHNRSSSAIQSSPLLPPLVQHQPVSVNADESLTSGNVSSGTVVIRVPITKYEESSSAILPSSPPSAFLGNNLHLQRSRRPDPIDIPGTNGFLVPGMQAGRSPMMSPMDYASASLGLEPFSPVDLGGEEMGAQDRLKRVSSTGRNARVVDWLLSVRDKASRSLINRNSMHQYQQQPKLEADQLPTVHIPFQGSRPRRNFNSQTSRDQVFGSQPLTDVGLNSSPSYVPENPFIYTHARARVALLYRVIMACIFLLPGPGFMMGVAAVRGNLDGLVG</sequence>
<organism evidence="3 4">
    <name type="scientific">Ceratocystis fimbriata CBS 114723</name>
    <dbReference type="NCBI Taxonomy" id="1035309"/>
    <lineage>
        <taxon>Eukaryota</taxon>
        <taxon>Fungi</taxon>
        <taxon>Dikarya</taxon>
        <taxon>Ascomycota</taxon>
        <taxon>Pezizomycotina</taxon>
        <taxon>Sordariomycetes</taxon>
        <taxon>Hypocreomycetidae</taxon>
        <taxon>Microascales</taxon>
        <taxon>Ceratocystidaceae</taxon>
        <taxon>Ceratocystis</taxon>
    </lineage>
</organism>
<keyword evidence="4" id="KW-1185">Reference proteome</keyword>
<accession>A0A2C5WYD4</accession>
<gene>
    <name evidence="3" type="ORF">CFIMG_003991RAa</name>
</gene>
<dbReference type="AlphaFoldDB" id="A0A2C5WYD4"/>
<keyword evidence="2" id="KW-1133">Transmembrane helix</keyword>
<protein>
    <submittedName>
        <fullName evidence="3">Uncharacterized protein</fullName>
    </submittedName>
</protein>
<feature type="compositionally biased region" description="Low complexity" evidence="1">
    <location>
        <begin position="53"/>
        <end position="64"/>
    </location>
</feature>
<dbReference type="Proteomes" id="UP000222788">
    <property type="component" value="Unassembled WGS sequence"/>
</dbReference>
<name>A0A2C5WYD4_9PEZI</name>
<feature type="region of interest" description="Disordered" evidence="1">
    <location>
        <begin position="50"/>
        <end position="97"/>
    </location>
</feature>
<dbReference type="EMBL" id="APWK03000101">
    <property type="protein sequence ID" value="PHH51205.1"/>
    <property type="molecule type" value="Genomic_DNA"/>
</dbReference>
<feature type="transmembrane region" description="Helical" evidence="2">
    <location>
        <begin position="572"/>
        <end position="596"/>
    </location>
</feature>
<evidence type="ECO:0000313" key="3">
    <source>
        <dbReference type="EMBL" id="PHH51205.1"/>
    </source>
</evidence>
<evidence type="ECO:0000256" key="2">
    <source>
        <dbReference type="SAM" id="Phobius"/>
    </source>
</evidence>
<feature type="compositionally biased region" description="Low complexity" evidence="1">
    <location>
        <begin position="81"/>
        <end position="92"/>
    </location>
</feature>
<keyword evidence="2" id="KW-0812">Transmembrane</keyword>
<evidence type="ECO:0000313" key="4">
    <source>
        <dbReference type="Proteomes" id="UP000222788"/>
    </source>
</evidence>
<feature type="region of interest" description="Disordered" evidence="1">
    <location>
        <begin position="320"/>
        <end position="346"/>
    </location>
</feature>
<evidence type="ECO:0000256" key="1">
    <source>
        <dbReference type="SAM" id="MobiDB-lite"/>
    </source>
</evidence>
<reference evidence="3 4" key="1">
    <citation type="journal article" date="2013" name="Fungal Biol.">
        <title>Analysis of microsatellite markers in the genome of the plant pathogen Ceratocystis fimbriata.</title>
        <authorList>
            <person name="Simpson M.C."/>
            <person name="Wilken P.M."/>
            <person name="Coetzee M.P."/>
            <person name="Wingfield M.J."/>
            <person name="Wingfield B.D."/>
        </authorList>
    </citation>
    <scope>NUCLEOTIDE SEQUENCE [LARGE SCALE GENOMIC DNA]</scope>
    <source>
        <strain evidence="3 4">CBS 114723</strain>
    </source>
</reference>
<comment type="caution">
    <text evidence="3">The sequence shown here is derived from an EMBL/GenBank/DDBJ whole genome shotgun (WGS) entry which is preliminary data.</text>
</comment>
<keyword evidence="2" id="KW-0472">Membrane</keyword>
<proteinExistence type="predicted"/>